<comment type="caution">
    <text evidence="1">The sequence shown here is derived from an EMBL/GenBank/DDBJ whole genome shotgun (WGS) entry which is preliminary data.</text>
</comment>
<organism evidence="1 2">
    <name type="scientific">Populus alba x Populus x berolinensis</name>
    <dbReference type="NCBI Taxonomy" id="444605"/>
    <lineage>
        <taxon>Eukaryota</taxon>
        <taxon>Viridiplantae</taxon>
        <taxon>Streptophyta</taxon>
        <taxon>Embryophyta</taxon>
        <taxon>Tracheophyta</taxon>
        <taxon>Spermatophyta</taxon>
        <taxon>Magnoliopsida</taxon>
        <taxon>eudicotyledons</taxon>
        <taxon>Gunneridae</taxon>
        <taxon>Pentapetalae</taxon>
        <taxon>rosids</taxon>
        <taxon>fabids</taxon>
        <taxon>Malpighiales</taxon>
        <taxon>Salicaceae</taxon>
        <taxon>Saliceae</taxon>
        <taxon>Populus</taxon>
    </lineage>
</organism>
<gene>
    <name evidence="1" type="ORF">NC653_029743</name>
</gene>
<evidence type="ECO:0000313" key="1">
    <source>
        <dbReference type="EMBL" id="KAJ6977937.1"/>
    </source>
</evidence>
<evidence type="ECO:0000313" key="2">
    <source>
        <dbReference type="Proteomes" id="UP001164929"/>
    </source>
</evidence>
<dbReference type="EMBL" id="JAQIZT010000012">
    <property type="protein sequence ID" value="KAJ6977937.1"/>
    <property type="molecule type" value="Genomic_DNA"/>
</dbReference>
<dbReference type="AlphaFoldDB" id="A0AAD6M394"/>
<keyword evidence="2" id="KW-1185">Reference proteome</keyword>
<accession>A0AAD6M394</accession>
<protein>
    <submittedName>
        <fullName evidence="1">Uncharacterized protein</fullName>
    </submittedName>
</protein>
<sequence length="42" mass="4668">MVLVPTLSQVDTWDITMASEEVVGSRPYGEADQEARNPSTTW</sequence>
<proteinExistence type="predicted"/>
<name>A0AAD6M394_9ROSI</name>
<reference evidence="1" key="1">
    <citation type="journal article" date="2023" name="Mol. Ecol. Resour.">
        <title>Chromosome-level genome assembly of a triploid poplar Populus alba 'Berolinensis'.</title>
        <authorList>
            <person name="Chen S."/>
            <person name="Yu Y."/>
            <person name="Wang X."/>
            <person name="Wang S."/>
            <person name="Zhang T."/>
            <person name="Zhou Y."/>
            <person name="He R."/>
            <person name="Meng N."/>
            <person name="Wang Y."/>
            <person name="Liu W."/>
            <person name="Liu Z."/>
            <person name="Liu J."/>
            <person name="Guo Q."/>
            <person name="Huang H."/>
            <person name="Sederoff R.R."/>
            <person name="Wang G."/>
            <person name="Qu G."/>
            <person name="Chen S."/>
        </authorList>
    </citation>
    <scope>NUCLEOTIDE SEQUENCE</scope>
    <source>
        <strain evidence="1">SC-2020</strain>
    </source>
</reference>
<dbReference type="Proteomes" id="UP001164929">
    <property type="component" value="Chromosome 12"/>
</dbReference>